<feature type="domain" description="MTMR6-9 GRAM" evidence="1">
    <location>
        <begin position="15"/>
        <end position="66"/>
    </location>
</feature>
<evidence type="ECO:0000313" key="2">
    <source>
        <dbReference type="Ensembl" id="ENSMMMP00000009020.1"/>
    </source>
</evidence>
<sequence length="110" mass="12594">MEFSRLHQYIKIAKVSNVVLHRRGTATQGTLHLTTHHLIFESPQLSTEFWFPYPLIYGVHKNPGSTLLSKPPTAYSLSLSLIGEKCYNLRVLVTLLHISINQRSIIIRKI</sequence>
<dbReference type="Gene3D" id="2.30.29.30">
    <property type="entry name" value="Pleckstrin-homology domain (PH domain)/Phosphotyrosine-binding domain (PTB)"/>
    <property type="match status" value="1"/>
</dbReference>
<dbReference type="InterPro" id="IPR011993">
    <property type="entry name" value="PH-like_dom_sf"/>
</dbReference>
<proteinExistence type="predicted"/>
<dbReference type="Ensembl" id="ENSMMMT00000010294.1">
    <property type="protein sequence ID" value="ENSMMMP00000009020.1"/>
    <property type="gene ID" value="ENSMMMG00000008073.1"/>
</dbReference>
<dbReference type="Proteomes" id="UP000694407">
    <property type="component" value="Unplaced"/>
</dbReference>
<protein>
    <recommendedName>
        <fullName evidence="1">MTMR6-9 GRAM domain-containing protein</fullName>
    </recommendedName>
</protein>
<reference evidence="2" key="2">
    <citation type="submission" date="2025-09" db="UniProtKB">
        <authorList>
            <consortium name="Ensembl"/>
        </authorList>
    </citation>
    <scope>IDENTIFICATION</scope>
</reference>
<dbReference type="Pfam" id="PF21098">
    <property type="entry name" value="PH-GRAM_MTMR6-like"/>
    <property type="match status" value="1"/>
</dbReference>
<keyword evidence="3" id="KW-1185">Reference proteome</keyword>
<name>A0A8C5Z861_MARMA</name>
<organism evidence="2 3">
    <name type="scientific">Marmota marmota marmota</name>
    <name type="common">Alpine marmot</name>
    <dbReference type="NCBI Taxonomy" id="9994"/>
    <lineage>
        <taxon>Eukaryota</taxon>
        <taxon>Metazoa</taxon>
        <taxon>Chordata</taxon>
        <taxon>Craniata</taxon>
        <taxon>Vertebrata</taxon>
        <taxon>Euteleostomi</taxon>
        <taxon>Mammalia</taxon>
        <taxon>Eutheria</taxon>
        <taxon>Euarchontoglires</taxon>
        <taxon>Glires</taxon>
        <taxon>Rodentia</taxon>
        <taxon>Sciuromorpha</taxon>
        <taxon>Sciuridae</taxon>
        <taxon>Xerinae</taxon>
        <taxon>Marmotini</taxon>
        <taxon>Marmota</taxon>
    </lineage>
</organism>
<accession>A0A8C5Z861</accession>
<reference evidence="2" key="1">
    <citation type="submission" date="2025-08" db="UniProtKB">
        <authorList>
            <consortium name="Ensembl"/>
        </authorList>
    </citation>
    <scope>IDENTIFICATION</scope>
</reference>
<dbReference type="AlphaFoldDB" id="A0A8C5Z861"/>
<dbReference type="InterPro" id="IPR048994">
    <property type="entry name" value="PH-GRAM_MTMR6-9"/>
</dbReference>
<evidence type="ECO:0000259" key="1">
    <source>
        <dbReference type="Pfam" id="PF21098"/>
    </source>
</evidence>
<evidence type="ECO:0000313" key="3">
    <source>
        <dbReference type="Proteomes" id="UP000694407"/>
    </source>
</evidence>